<reference evidence="2 3" key="2">
    <citation type="submission" date="2024-03" db="EMBL/GenBank/DDBJ databases">
        <title>The Genome Sequence of Enterococcus sp. DIV0205d.</title>
        <authorList>
            <consortium name="The Broad Institute Genomics Platform"/>
            <consortium name="The Broad Institute Microbial Omics Core"/>
            <consortium name="The Broad Institute Genomic Center for Infectious Diseases"/>
            <person name="Earl A."/>
            <person name="Manson A."/>
            <person name="Gilmore M."/>
            <person name="Schwartman J."/>
            <person name="Shea T."/>
            <person name="Abouelleil A."/>
            <person name="Cao P."/>
            <person name="Chapman S."/>
            <person name="Cusick C."/>
            <person name="Young S."/>
            <person name="Neafsey D."/>
            <person name="Nusbaum C."/>
            <person name="Birren B."/>
        </authorList>
    </citation>
    <scope>NUCLEOTIDE SEQUENCE [LARGE SCALE GENOMIC DNA]</scope>
    <source>
        <strain evidence="2 3">7F3_DIV0205</strain>
    </source>
</reference>
<accession>A0AAQ3WFK6</accession>
<dbReference type="PANTHER" id="PTHR33387">
    <property type="entry name" value="RMLC-LIKE JELLY ROLL FOLD PROTEIN"/>
    <property type="match status" value="1"/>
</dbReference>
<dbReference type="InterPro" id="IPR014710">
    <property type="entry name" value="RmlC-like_jellyroll"/>
</dbReference>
<proteinExistence type="predicted"/>
<dbReference type="InterPro" id="IPR009327">
    <property type="entry name" value="Cupin_DUF985"/>
</dbReference>
<protein>
    <recommendedName>
        <fullName evidence="1">DUF985 domain-containing protein</fullName>
    </recommendedName>
</protein>
<gene>
    <name evidence="2" type="ORF">A5821_003138</name>
</gene>
<evidence type="ECO:0000313" key="3">
    <source>
        <dbReference type="Proteomes" id="UP000194948"/>
    </source>
</evidence>
<evidence type="ECO:0000313" key="2">
    <source>
        <dbReference type="EMBL" id="WYK02001.1"/>
    </source>
</evidence>
<reference evidence="3" key="1">
    <citation type="submission" date="2017-05" db="EMBL/GenBank/DDBJ databases">
        <title>The Genome Sequence of EEnterococcus faecalis 9F2_4866.</title>
        <authorList>
            <consortium name="The Broad Institute Genomics Platform"/>
            <consortium name="The Broad Institute Genomic Center for Infectious Diseases"/>
            <person name="Earl A."/>
            <person name="Manson A."/>
            <person name="Schwartman J."/>
            <person name="Gilmore M."/>
            <person name="Abouelleil A."/>
            <person name="Cao P."/>
            <person name="Chapman S."/>
            <person name="Cusick C."/>
            <person name="Shea T."/>
            <person name="Young S."/>
            <person name="Neafsey D."/>
            <person name="Nusbaum C."/>
            <person name="Birren B."/>
        </authorList>
    </citation>
    <scope>NUCLEOTIDE SEQUENCE [LARGE SCALE GENOMIC DNA]</scope>
    <source>
        <strain evidence="3">7F3_DIV0205</strain>
    </source>
</reference>
<evidence type="ECO:0000259" key="1">
    <source>
        <dbReference type="Pfam" id="PF06172"/>
    </source>
</evidence>
<dbReference type="InterPro" id="IPR011051">
    <property type="entry name" value="RmlC_Cupin_sf"/>
</dbReference>
<dbReference type="Proteomes" id="UP000194948">
    <property type="component" value="Chromosome"/>
</dbReference>
<dbReference type="RefSeq" id="WP_170923057.1">
    <property type="nucleotide sequence ID" value="NZ_CP147244.1"/>
</dbReference>
<name>A0AAQ3WFK6_9ENTE</name>
<sequence>MEKNQAYWIEQLKLEPHPEGGYFRQVLCSEQSLQVSAGTTRPYYTSIYFLLTKGNPSHFHRLASDEVWYYHVGSTLSIHLLHPNRRYEKIRLGADLENGEVLQAVVPKNVIFGSTIDGNDEFALVSCMVSPGFDYQDFELFTKKQLNMLYPEHQNIIELLAYDQLPQ</sequence>
<dbReference type="PANTHER" id="PTHR33387:SF3">
    <property type="entry name" value="DUF985 DOMAIN-CONTAINING PROTEIN"/>
    <property type="match status" value="1"/>
</dbReference>
<dbReference type="InterPro" id="IPR039935">
    <property type="entry name" value="YML079W-like"/>
</dbReference>
<dbReference type="SUPFAM" id="SSF51182">
    <property type="entry name" value="RmlC-like cupins"/>
    <property type="match status" value="1"/>
</dbReference>
<keyword evidence="3" id="KW-1185">Reference proteome</keyword>
<dbReference type="CDD" id="cd06121">
    <property type="entry name" value="cupin_YML079wp"/>
    <property type="match status" value="1"/>
</dbReference>
<dbReference type="EMBL" id="CP147244">
    <property type="protein sequence ID" value="WYK02001.1"/>
    <property type="molecule type" value="Genomic_DNA"/>
</dbReference>
<dbReference type="Gene3D" id="2.60.120.10">
    <property type="entry name" value="Jelly Rolls"/>
    <property type="match status" value="1"/>
</dbReference>
<dbReference type="Pfam" id="PF06172">
    <property type="entry name" value="Cupin_5"/>
    <property type="match status" value="1"/>
</dbReference>
<dbReference type="AlphaFoldDB" id="A0AAQ3WFK6"/>
<feature type="domain" description="DUF985" evidence="1">
    <location>
        <begin position="7"/>
        <end position="141"/>
    </location>
</feature>
<organism evidence="2 3">
    <name type="scientific">Candidatus Enterococcus palustris</name>
    <dbReference type="NCBI Taxonomy" id="1834189"/>
    <lineage>
        <taxon>Bacteria</taxon>
        <taxon>Bacillati</taxon>
        <taxon>Bacillota</taxon>
        <taxon>Bacilli</taxon>
        <taxon>Lactobacillales</taxon>
        <taxon>Enterococcaceae</taxon>
        <taxon>Enterococcus</taxon>
    </lineage>
</organism>